<dbReference type="SUPFAM" id="SSF51735">
    <property type="entry name" value="NAD(P)-binding Rossmann-fold domains"/>
    <property type="match status" value="1"/>
</dbReference>
<dbReference type="KEGG" id="seds:AAY24_11320"/>
<dbReference type="GO" id="GO:0019305">
    <property type="term" value="P:dTDP-rhamnose biosynthetic process"/>
    <property type="evidence" value="ECO:0007669"/>
    <property type="project" value="UniProtKB-UniPathway"/>
</dbReference>
<dbReference type="AlphaFoldDB" id="A0A0F7K101"/>
<keyword evidence="6" id="KW-0560">Oxidoreductase</keyword>
<dbReference type="Gene3D" id="3.40.50.720">
    <property type="entry name" value="NAD(P)-binding Rossmann-like Domain"/>
    <property type="match status" value="1"/>
</dbReference>
<comment type="pathway">
    <text evidence="1 6">Carbohydrate biosynthesis; dTDP-L-rhamnose biosynthesis.</text>
</comment>
<evidence type="ECO:0000259" key="7">
    <source>
        <dbReference type="Pfam" id="PF04321"/>
    </source>
</evidence>
<dbReference type="PANTHER" id="PTHR10491:SF4">
    <property type="entry name" value="METHIONINE ADENOSYLTRANSFERASE 2 SUBUNIT BETA"/>
    <property type="match status" value="1"/>
</dbReference>
<evidence type="ECO:0000256" key="1">
    <source>
        <dbReference type="ARBA" id="ARBA00004781"/>
    </source>
</evidence>
<evidence type="ECO:0000256" key="2">
    <source>
        <dbReference type="ARBA" id="ARBA00010944"/>
    </source>
</evidence>
<evidence type="ECO:0000256" key="4">
    <source>
        <dbReference type="ARBA" id="ARBA00017099"/>
    </source>
</evidence>
<comment type="cofactor">
    <cofactor evidence="6">
        <name>Mg(2+)</name>
        <dbReference type="ChEBI" id="CHEBI:18420"/>
    </cofactor>
    <text evidence="6">Binds 1 Mg(2+) ion per monomer.</text>
</comment>
<keyword evidence="9" id="KW-1185">Reference proteome</keyword>
<evidence type="ECO:0000313" key="8">
    <source>
        <dbReference type="EMBL" id="AKH20840.1"/>
    </source>
</evidence>
<accession>A0A0F7K101</accession>
<dbReference type="Proteomes" id="UP000034410">
    <property type="component" value="Chromosome"/>
</dbReference>
<sequence>MRVLVLGASGMLGNAVLRLFASNGEHDTWGTVRSDASFRYFPGQLASKLIPDVDVLNQARLLDVFAQVRPEVVINCVGIIKQLENANDPLAVLPVNTLLPHQLAKLCDVAEARLIHISTDCVFSGNKGRYTESDCADARDLYGKSKYIGELHDYAHAITLRTSIIGHELNSNYALLEWFLSQHDRVKGYTRAIFSGLPTVELAKVMHDWVLPRPELCGLYHVSSDPISKYELLKLVSRVYGKDIIIQPDDEIVIDRSLDSSRFKDVSGYQPPNWSELVSSMHRAR</sequence>
<dbReference type="UniPathway" id="UPA00281"/>
<evidence type="ECO:0000313" key="9">
    <source>
        <dbReference type="Proteomes" id="UP000034410"/>
    </source>
</evidence>
<dbReference type="PANTHER" id="PTHR10491">
    <property type="entry name" value="DTDP-4-DEHYDRORHAMNOSE REDUCTASE"/>
    <property type="match status" value="1"/>
</dbReference>
<dbReference type="UniPathway" id="UPA00124"/>
<dbReference type="Pfam" id="PF04321">
    <property type="entry name" value="RmlD_sub_bind"/>
    <property type="match status" value="1"/>
</dbReference>
<comment type="function">
    <text evidence="6">Catalyzes the reduction of dTDP-6-deoxy-L-lyxo-4-hexulose to yield dTDP-L-rhamnose.</text>
</comment>
<feature type="domain" description="RmlD-like substrate binding" evidence="7">
    <location>
        <begin position="1"/>
        <end position="241"/>
    </location>
</feature>
<dbReference type="InterPro" id="IPR005913">
    <property type="entry name" value="dTDP_dehydrorham_reduct"/>
</dbReference>
<dbReference type="GO" id="GO:0009243">
    <property type="term" value="P:O antigen biosynthetic process"/>
    <property type="evidence" value="ECO:0007669"/>
    <property type="project" value="UniProtKB-UniPathway"/>
</dbReference>
<proteinExistence type="inferred from homology"/>
<reference evidence="8 9" key="1">
    <citation type="journal article" date="2015" name="Genome Announc.">
        <title>Complete Genome Sequence of Sedimenticola thiotaurini Strain SIP-G1, a Polyphosphate- and Polyhydroxyalkanoate-Accumulating Sulfur-Oxidizing Gammaproteobacterium Isolated from Salt Marsh Sediments.</title>
        <authorList>
            <person name="Flood B.E."/>
            <person name="Jones D.S."/>
            <person name="Bailey J.V."/>
        </authorList>
    </citation>
    <scope>NUCLEOTIDE SEQUENCE [LARGE SCALE GENOMIC DNA]</scope>
    <source>
        <strain evidence="8 9">SIP-G1</strain>
    </source>
</reference>
<evidence type="ECO:0000256" key="3">
    <source>
        <dbReference type="ARBA" id="ARBA00012929"/>
    </source>
</evidence>
<dbReference type="PATRIC" id="fig|1543721.4.peg.2345"/>
<dbReference type="InterPro" id="IPR036291">
    <property type="entry name" value="NAD(P)-bd_dom_sf"/>
</dbReference>
<dbReference type="OrthoDB" id="9803892at2"/>
<evidence type="ECO:0000256" key="6">
    <source>
        <dbReference type="RuleBase" id="RU364082"/>
    </source>
</evidence>
<evidence type="ECO:0000256" key="5">
    <source>
        <dbReference type="ARBA" id="ARBA00048200"/>
    </source>
</evidence>
<dbReference type="EC" id="1.1.1.133" evidence="3 6"/>
<dbReference type="GO" id="GO:0008831">
    <property type="term" value="F:dTDP-4-dehydrorhamnose reductase activity"/>
    <property type="evidence" value="ECO:0007669"/>
    <property type="project" value="UniProtKB-EC"/>
</dbReference>
<keyword evidence="6" id="KW-0521">NADP</keyword>
<organism evidence="8 9">
    <name type="scientific">Sedimenticola thiotaurini</name>
    <dbReference type="NCBI Taxonomy" id="1543721"/>
    <lineage>
        <taxon>Bacteria</taxon>
        <taxon>Pseudomonadati</taxon>
        <taxon>Pseudomonadota</taxon>
        <taxon>Gammaproteobacteria</taxon>
        <taxon>Chromatiales</taxon>
        <taxon>Sedimenticolaceae</taxon>
        <taxon>Sedimenticola</taxon>
    </lineage>
</organism>
<gene>
    <name evidence="8" type="ORF">AAY24_11320</name>
</gene>
<dbReference type="RefSeq" id="WP_046859770.1">
    <property type="nucleotide sequence ID" value="NZ_CP011412.1"/>
</dbReference>
<name>A0A0F7K101_9GAMM</name>
<dbReference type="CDD" id="cd05254">
    <property type="entry name" value="dTDP_HR_like_SDR_e"/>
    <property type="match status" value="1"/>
</dbReference>
<dbReference type="GO" id="GO:0005829">
    <property type="term" value="C:cytosol"/>
    <property type="evidence" value="ECO:0007669"/>
    <property type="project" value="TreeGrafter"/>
</dbReference>
<dbReference type="InterPro" id="IPR029903">
    <property type="entry name" value="RmlD-like-bd"/>
</dbReference>
<dbReference type="EMBL" id="CP011412">
    <property type="protein sequence ID" value="AKH20840.1"/>
    <property type="molecule type" value="Genomic_DNA"/>
</dbReference>
<comment type="catalytic activity">
    <reaction evidence="5 6">
        <text>dTDP-beta-L-rhamnose + NADP(+) = dTDP-4-dehydro-beta-L-rhamnose + NADPH + H(+)</text>
        <dbReference type="Rhea" id="RHEA:21796"/>
        <dbReference type="ChEBI" id="CHEBI:15378"/>
        <dbReference type="ChEBI" id="CHEBI:57510"/>
        <dbReference type="ChEBI" id="CHEBI:57783"/>
        <dbReference type="ChEBI" id="CHEBI:58349"/>
        <dbReference type="ChEBI" id="CHEBI:62830"/>
        <dbReference type="EC" id="1.1.1.133"/>
    </reaction>
</comment>
<comment type="similarity">
    <text evidence="2 6">Belongs to the dTDP-4-dehydrorhamnose reductase family.</text>
</comment>
<protein>
    <recommendedName>
        <fullName evidence="4 6">dTDP-4-dehydrorhamnose reductase</fullName>
        <ecNumber evidence="3 6">1.1.1.133</ecNumber>
    </recommendedName>
</protein>